<organism evidence="2 3">
    <name type="scientific">Fusicatenibacter saccharivorans</name>
    <dbReference type="NCBI Taxonomy" id="1150298"/>
    <lineage>
        <taxon>Bacteria</taxon>
        <taxon>Bacillati</taxon>
        <taxon>Bacillota</taxon>
        <taxon>Clostridia</taxon>
        <taxon>Lachnospirales</taxon>
        <taxon>Lachnospiraceae</taxon>
        <taxon>Fusicatenibacter</taxon>
    </lineage>
</organism>
<feature type="region of interest" description="Disordered" evidence="1">
    <location>
        <begin position="339"/>
        <end position="643"/>
    </location>
</feature>
<proteinExistence type="predicted"/>
<reference evidence="2 3" key="1">
    <citation type="submission" date="2015-09" db="EMBL/GenBank/DDBJ databases">
        <authorList>
            <consortium name="Pathogen Informatics"/>
        </authorList>
    </citation>
    <scope>NUCLEOTIDE SEQUENCE [LARGE SCALE GENOMIC DNA]</scope>
    <source>
        <strain evidence="2 3">2789STDY5834885</strain>
    </source>
</reference>
<accession>A0A174SE26</accession>
<dbReference type="AlphaFoldDB" id="A0A174SE26"/>
<dbReference type="SUPFAM" id="SSF52540">
    <property type="entry name" value="P-loop containing nucleoside triphosphate hydrolases"/>
    <property type="match status" value="1"/>
</dbReference>
<feature type="compositionally biased region" description="Low complexity" evidence="1">
    <location>
        <begin position="434"/>
        <end position="443"/>
    </location>
</feature>
<dbReference type="Gene3D" id="1.25.40.10">
    <property type="entry name" value="Tetratricopeptide repeat domain"/>
    <property type="match status" value="1"/>
</dbReference>
<gene>
    <name evidence="2" type="ORF">ERS852498_03262</name>
</gene>
<dbReference type="Proteomes" id="UP000095709">
    <property type="component" value="Unassembled WGS sequence"/>
</dbReference>
<name>A0A174SE26_9FIRM</name>
<feature type="compositionally biased region" description="Acidic residues" evidence="1">
    <location>
        <begin position="459"/>
        <end position="530"/>
    </location>
</feature>
<evidence type="ECO:0000313" key="3">
    <source>
        <dbReference type="Proteomes" id="UP000095709"/>
    </source>
</evidence>
<feature type="compositionally biased region" description="Low complexity" evidence="1">
    <location>
        <begin position="629"/>
        <end position="639"/>
    </location>
</feature>
<dbReference type="EMBL" id="CZAL01000025">
    <property type="protein sequence ID" value="CUP95944.1"/>
    <property type="molecule type" value="Genomic_DNA"/>
</dbReference>
<sequence length="964" mass="108231">MDKAEYQSRLEELNSLVKKEDYEGALAVVEAVDWRRVKSLRTLGMVADVYEANKRYPEAKKILLMAYDRSSIGKGILYRLVEVSVKMKDFDEAIDFYNEFEAVARHDNSRYLLKYKILRGQKAPLEEQISLLEEYKEREFTERWAYELANLYSKAGETQKCIDACDELILWFSEGKYVTKAMDLKMKYEPLSPSQQIKYGHRFDYKKNEEPSEDPEALKVRLAGESGAGEMAATKEPAETPEVKPVNGGVMSQYVAGEEEKEAGSPYEAYEKTQQAEADAEQVQEYEALQQTEEPIEEIPEEQAYADSTPTYLGNTIDLHAELAKSIRDVFSFRGKKQEETAVEEETSEEPVQYEVKDLEPEQLDVNVEVSPDANTTIKTRPRPKPKEKAEPVMPKAPKPEKKYEEPDLEALFQETAANLSEEVAEEEAEEPVEPAAEAETAEQPMDPESEAEAREAAEEPQAEAEPEEAAEPADEAETEEITEPADEAETEEAAEPMDEAEIEEIIEPAAEAEIEEAEVTEPAVEAETEAAEKAQAEAEIEETVEPAETPSMDATVVIPDLKPAEETRPTIDFSELQAALNAEVQEAEKASEIELPDEPETAEAEPADEPESETEPETPAETEPADPFEPAGTQPIEITPEEIEIEVPTEPKRERVSDATINMSIEKTTDATVQLIRDNIPEGTVAKSIEEVLREETPEEARLRILNDTQPDKLSDEQKALFTYFAKVPGMDIQILDAMHGVYHYAGDRTSRHGNIAIMGGYGTGKTKLSEDLVRAICADLKLPATKMARLDASVLNKKDCAQIVSKLAGGFLLIERAGLMYPETIEKLSQAMDFRTDSLVLIIEDEKVSMRGLLRNYPDFAKKFETVISIPVFTNDELVTFARTYARENGYKMDEMGVLALYTQIGNNQKEGEPMTISQVKDMVDRAIAHAEKGTRKFGRRMSRKHTDADDRVILYEKDFEF</sequence>
<feature type="compositionally biased region" description="Acidic residues" evidence="1">
    <location>
        <begin position="595"/>
        <end position="627"/>
    </location>
</feature>
<dbReference type="RefSeq" id="WP_055268140.1">
    <property type="nucleotide sequence ID" value="NZ_CZAL01000025.1"/>
</dbReference>
<feature type="compositionally biased region" description="Acidic residues" evidence="1">
    <location>
        <begin position="423"/>
        <end position="433"/>
    </location>
</feature>
<evidence type="ECO:0000256" key="1">
    <source>
        <dbReference type="SAM" id="MobiDB-lite"/>
    </source>
</evidence>
<dbReference type="InterPro" id="IPR011990">
    <property type="entry name" value="TPR-like_helical_dom_sf"/>
</dbReference>
<dbReference type="SUPFAM" id="SSF48452">
    <property type="entry name" value="TPR-like"/>
    <property type="match status" value="1"/>
</dbReference>
<evidence type="ECO:0000313" key="2">
    <source>
        <dbReference type="EMBL" id="CUP95944.1"/>
    </source>
</evidence>
<dbReference type="InterPro" id="IPR027417">
    <property type="entry name" value="P-loop_NTPase"/>
</dbReference>
<protein>
    <submittedName>
        <fullName evidence="2">Stage V sporulation protein K</fullName>
    </submittedName>
</protein>